<reference evidence="15 16" key="1">
    <citation type="submission" date="2021-06" db="EMBL/GenBank/DDBJ databases">
        <title>Caerostris darwini draft genome.</title>
        <authorList>
            <person name="Kono N."/>
            <person name="Arakawa K."/>
        </authorList>
    </citation>
    <scope>NUCLEOTIDE SEQUENCE [LARGE SCALE GENOMIC DNA]</scope>
</reference>
<feature type="transmembrane region" description="Helical" evidence="12">
    <location>
        <begin position="993"/>
        <end position="1018"/>
    </location>
</feature>
<evidence type="ECO:0000256" key="7">
    <source>
        <dbReference type="ARBA" id="ARBA00022837"/>
    </source>
</evidence>
<keyword evidence="16" id="KW-1185">Reference proteome</keyword>
<feature type="transmembrane region" description="Helical" evidence="12">
    <location>
        <begin position="856"/>
        <end position="880"/>
    </location>
</feature>
<comment type="caution">
    <text evidence="15">The sequence shown here is derived from an EMBL/GenBank/DDBJ whole genome shotgun (WGS) entry which is preliminary data.</text>
</comment>
<keyword evidence="11" id="KW-0407">Ion channel</keyword>
<keyword evidence="5" id="KW-0107">Calcium channel</keyword>
<keyword evidence="6 12" id="KW-0812">Transmembrane</keyword>
<feature type="transmembrane region" description="Helical" evidence="12">
    <location>
        <begin position="901"/>
        <end position="921"/>
    </location>
</feature>
<feature type="transmembrane region" description="Helical" evidence="12">
    <location>
        <begin position="688"/>
        <end position="708"/>
    </location>
</feature>
<evidence type="ECO:0000259" key="14">
    <source>
        <dbReference type="Pfam" id="PF25508"/>
    </source>
</evidence>
<dbReference type="Pfam" id="PF18139">
    <property type="entry name" value="LSDAT_euk"/>
    <property type="match status" value="1"/>
</dbReference>
<evidence type="ECO:0000313" key="16">
    <source>
        <dbReference type="Proteomes" id="UP001054837"/>
    </source>
</evidence>
<evidence type="ECO:0000256" key="1">
    <source>
        <dbReference type="ARBA" id="ARBA00004651"/>
    </source>
</evidence>
<feature type="transmembrane region" description="Helical" evidence="12">
    <location>
        <begin position="791"/>
        <end position="812"/>
    </location>
</feature>
<evidence type="ECO:0000313" key="15">
    <source>
        <dbReference type="EMBL" id="GIY16523.1"/>
    </source>
</evidence>
<keyword evidence="3" id="KW-1003">Cell membrane</keyword>
<dbReference type="SUPFAM" id="SSF55811">
    <property type="entry name" value="Nudix"/>
    <property type="match status" value="1"/>
</dbReference>
<feature type="transmembrane region" description="Helical" evidence="12">
    <location>
        <begin position="1048"/>
        <end position="1068"/>
    </location>
</feature>
<dbReference type="GO" id="GO:0005886">
    <property type="term" value="C:plasma membrane"/>
    <property type="evidence" value="ECO:0007669"/>
    <property type="project" value="UniProtKB-SubCell"/>
</dbReference>
<feature type="transmembrane region" description="Helical" evidence="12">
    <location>
        <begin position="765"/>
        <end position="785"/>
    </location>
</feature>
<dbReference type="GO" id="GO:0005262">
    <property type="term" value="F:calcium channel activity"/>
    <property type="evidence" value="ECO:0007669"/>
    <property type="project" value="UniProtKB-KW"/>
</dbReference>
<dbReference type="Pfam" id="PF25969">
    <property type="entry name" value="NUDT9_N"/>
    <property type="match status" value="1"/>
</dbReference>
<organism evidence="15 16">
    <name type="scientific">Caerostris darwini</name>
    <dbReference type="NCBI Taxonomy" id="1538125"/>
    <lineage>
        <taxon>Eukaryota</taxon>
        <taxon>Metazoa</taxon>
        <taxon>Ecdysozoa</taxon>
        <taxon>Arthropoda</taxon>
        <taxon>Chelicerata</taxon>
        <taxon>Arachnida</taxon>
        <taxon>Araneae</taxon>
        <taxon>Araneomorphae</taxon>
        <taxon>Entelegynae</taxon>
        <taxon>Araneoidea</taxon>
        <taxon>Araneidae</taxon>
        <taxon>Caerostris</taxon>
    </lineage>
</organism>
<dbReference type="EMBL" id="BPLQ01005712">
    <property type="protein sequence ID" value="GIY16523.1"/>
    <property type="molecule type" value="Genomic_DNA"/>
</dbReference>
<evidence type="ECO:0000256" key="11">
    <source>
        <dbReference type="ARBA" id="ARBA00023303"/>
    </source>
</evidence>
<sequence>MEVNVEIGPCPFERGLAAKKVYEEPFEDTSVIKKKHEEIVSGRLYFGDHGSDVKHMPFMLTDHETCMEDVLSMLLDEWRAPIPKILLFVIAPSKEPSLEKRRKLQHFLVKGLITALNTTEMWLCTNGLNVGFSKELSLAYANELSRREIRLGSKHKMSVSSCPESALISICSQESLDFTDKLELSRSSSDTDTSRREKKKCTVSKYFDYFMFVKEHSKLKKGLQNFIVGFAKCLIERLRFDRKGDIYSKMREYETPLITLLFQGEPLDIHLISGLIKNRLPVVIIEESGGLADILAFTYHQITCRPENSDFAEFTEIVLKPLLCNKINQFYPNMSTFNISERSLCEKIFDCFRHFKQQEQVFMTVLTLRDLENESVDFPSHLLLSLFKSLESETIKNSFQIKNDLHLAMDWNSPKVAYTDIFAKDPTNKFHIDNETFYRALTKPNREEFVSIFLSQGFELHKFLDSQMLLRLFQDSLSREFFRSVIWEVVLGYGSTAELSRHFIDSKLVLLLEELIGIPCLINTYELDWYSRRIYDDGTTPEQAERKAAAVLALWGILSYKVDLVKILWKHSEQPVHLALICSMILKNLSIHVSELSLKNEMEKQSKEFSIMATNIITECYDKLPPRALDLLCEKNPVWNYKPLTEIAAFAKDHRFIANSCCQKYLDNVFMGNIKVRDLPYGDITIPLWLKIILTNFLVFPMFLWIVFDDENGQSSKIRLLKHQQSISQRKISKSGKHISFKLKSKYLSIWTKLFYLYTAPISKFWVSQVFYLIFLFFLSLAVIWPACGSLYLDLIACLWISVIIMDSIYQVIILKKMYASMPLVYKCAEILIMSVFLLCYILGRLVWHQSFISPYSAKVMLCLALLYFYYRVIFITFPISPALGPMLHRIKRMTLVDFTGFMRVTALIVISNGIVMHSTLYPDFPLGGELVRRAFFNAMISFFLTPADDFGEPNPQCILLPRRPDRYGYLGIPNDVCKVGRYYLPECNNPGFWPYIFGLQYFLFLKLVLLTILLALFSNTEKAMGAMGTYIWKYQRYELVVAFSNRLAFPAPLSPISYCLMLIKYVWNFCSPKKIQKGEEMLLNENDYVYWKSLASEYDMKNNREGEEEDKTEERMQKILTLVDAFHRQKESIRHLESMLMKLHIRVKNDHKYLTSSMLQVSLKERILAKNVSQVFSRISPYPFTNISRFPVSDNHVTWERAWKSYDPIAYNMPKEDFFPELRPFVDVDIQMMREIEGEEFQMPIFKWNKSSMSPGGMLLNRKSWITGKFGKEFQYDLDAEGLPVNPFGRTGLRGRGALPRWGPNHYAFVIITRWHEMAVVTHRNYLEVVLYLPDADVILPGGYVSTENTYFTIQTLFQCDKRWESELDMIEFFESLSKEQVHGSISKTDISESASSRRSLAILDTLRKASLTKVKKIASKERDEKSDEGITQPFIFERIKRGYLDEATNTDQAWCEAEVWHFHYNGFSRLSEVFKEPMLWLVLTEDVLAKVSPGQACLLYSVAKQMKAVLEVT</sequence>
<name>A0AAV4R2I3_9ARAC</name>
<feature type="transmembrane region" description="Helical" evidence="12">
    <location>
        <begin position="824"/>
        <end position="844"/>
    </location>
</feature>
<keyword evidence="10 12" id="KW-0472">Membrane</keyword>
<evidence type="ECO:0000256" key="5">
    <source>
        <dbReference type="ARBA" id="ARBA00022673"/>
    </source>
</evidence>
<dbReference type="PANTHER" id="PTHR13800:SF1">
    <property type="entry name" value="TRANSIENT RECEPTOR POTENTIAL CATION CHANNEL TRPM"/>
    <property type="match status" value="1"/>
</dbReference>
<keyword evidence="2" id="KW-0813">Transport</keyword>
<evidence type="ECO:0000256" key="8">
    <source>
        <dbReference type="ARBA" id="ARBA00022989"/>
    </source>
</evidence>
<comment type="subcellular location">
    <subcellularLocation>
        <location evidence="1">Cell membrane</location>
        <topology evidence="1">Multi-pass membrane protein</topology>
    </subcellularLocation>
</comment>
<evidence type="ECO:0000256" key="6">
    <source>
        <dbReference type="ARBA" id="ARBA00022692"/>
    </source>
</evidence>
<evidence type="ECO:0000259" key="13">
    <source>
        <dbReference type="Pfam" id="PF18139"/>
    </source>
</evidence>
<proteinExistence type="predicted"/>
<dbReference type="PANTHER" id="PTHR13800">
    <property type="entry name" value="TRANSIENT RECEPTOR POTENTIAL CATION CHANNEL, SUBFAMILY M, MEMBER 6"/>
    <property type="match status" value="1"/>
</dbReference>
<feature type="domain" description="TRPM-like" evidence="14">
    <location>
        <begin position="421"/>
        <end position="658"/>
    </location>
</feature>
<evidence type="ECO:0000256" key="12">
    <source>
        <dbReference type="SAM" id="Phobius"/>
    </source>
</evidence>
<dbReference type="Proteomes" id="UP001054837">
    <property type="component" value="Unassembled WGS sequence"/>
</dbReference>
<keyword evidence="15" id="KW-0675">Receptor</keyword>
<keyword evidence="9" id="KW-0406">Ion transport</keyword>
<dbReference type="InterPro" id="IPR050927">
    <property type="entry name" value="TRPM"/>
</dbReference>
<protein>
    <submittedName>
        <fullName evidence="15">Transient receptor potential cation channel subfamily M member 2</fullName>
    </submittedName>
</protein>
<dbReference type="Pfam" id="PF25508">
    <property type="entry name" value="TRPM2"/>
    <property type="match status" value="1"/>
</dbReference>
<gene>
    <name evidence="15" type="primary">Trpm2</name>
    <name evidence="15" type="ORF">CDAR_55321</name>
</gene>
<accession>A0AAV4R2I3</accession>
<feature type="domain" description="TRPM SLOG" evidence="13">
    <location>
        <begin position="59"/>
        <end position="305"/>
    </location>
</feature>
<keyword evidence="8 12" id="KW-1133">Transmembrane helix</keyword>
<dbReference type="Gene3D" id="3.90.79.10">
    <property type="entry name" value="Nucleoside Triphosphate Pyrophosphohydrolase"/>
    <property type="match status" value="1"/>
</dbReference>
<evidence type="ECO:0000256" key="4">
    <source>
        <dbReference type="ARBA" id="ARBA00022568"/>
    </source>
</evidence>
<evidence type="ECO:0000256" key="10">
    <source>
        <dbReference type="ARBA" id="ARBA00023136"/>
    </source>
</evidence>
<evidence type="ECO:0000256" key="9">
    <source>
        <dbReference type="ARBA" id="ARBA00023065"/>
    </source>
</evidence>
<dbReference type="InterPro" id="IPR015797">
    <property type="entry name" value="NUDIX_hydrolase-like_dom_sf"/>
</dbReference>
<dbReference type="InterPro" id="IPR041491">
    <property type="entry name" value="TRPM_SLOG"/>
</dbReference>
<dbReference type="InterPro" id="IPR057366">
    <property type="entry name" value="TRPM-like"/>
</dbReference>
<evidence type="ECO:0000256" key="2">
    <source>
        <dbReference type="ARBA" id="ARBA00022448"/>
    </source>
</evidence>
<keyword evidence="4" id="KW-0109">Calcium transport</keyword>
<keyword evidence="7" id="KW-0106">Calcium</keyword>
<evidence type="ECO:0000256" key="3">
    <source>
        <dbReference type="ARBA" id="ARBA00022475"/>
    </source>
</evidence>